<accession>A0A6A6BWJ3</accession>
<keyword evidence="5 7" id="KW-0694">RNA-binding</keyword>
<keyword evidence="6 7" id="KW-0539">Nucleus</keyword>
<comment type="function">
    <text evidence="7">Required for ribosome biogenesis. Part of a complex which catalyzes pseudouridylation of rRNA. This involves the isomerization of uridine such that the ribose is subsequently attached to C5, instead of the normal N1. Pseudouridine ("psi") residues may serve to stabilize the conformation of rRNAs.</text>
</comment>
<feature type="region of interest" description="Disordered" evidence="8">
    <location>
        <begin position="1"/>
        <end position="30"/>
    </location>
</feature>
<dbReference type="OrthoDB" id="21550at2759"/>
<evidence type="ECO:0000256" key="3">
    <source>
        <dbReference type="ARBA" id="ARBA00022552"/>
    </source>
</evidence>
<dbReference type="Gene3D" id="2.40.10.230">
    <property type="entry name" value="Probable tRNA pseudouridine synthase domain"/>
    <property type="match status" value="1"/>
</dbReference>
<dbReference type="InterPro" id="IPR038664">
    <property type="entry name" value="Gar1/Naf1_Cbf5-bd_sf"/>
</dbReference>
<keyword evidence="3 7" id="KW-0698">rRNA processing</keyword>
<dbReference type="AlphaFoldDB" id="A0A6A6BWJ3"/>
<dbReference type="SUPFAM" id="SSF50447">
    <property type="entry name" value="Translation proteins"/>
    <property type="match status" value="1"/>
</dbReference>
<dbReference type="GO" id="GO:0000493">
    <property type="term" value="P:box H/ACA snoRNP assembly"/>
    <property type="evidence" value="ECO:0007669"/>
    <property type="project" value="InterPro"/>
</dbReference>
<dbReference type="FunFam" id="2.40.10.230:FF:000002">
    <property type="entry name" value="H/ACA ribonucleoprotein complex non-core subunit NAF1"/>
    <property type="match status" value="1"/>
</dbReference>
<gene>
    <name evidence="9" type="ORF">K452DRAFT_217967</name>
</gene>
<evidence type="ECO:0000313" key="10">
    <source>
        <dbReference type="Proteomes" id="UP000799438"/>
    </source>
</evidence>
<comment type="subcellular location">
    <subcellularLocation>
        <location evidence="7">Nucleus</location>
        <location evidence="7">Nucleolus</location>
    </subcellularLocation>
</comment>
<dbReference type="InterPro" id="IPR007504">
    <property type="entry name" value="H/ACA_rnp_Gar1/Naf1"/>
</dbReference>
<dbReference type="Pfam" id="PF04410">
    <property type="entry name" value="Gar1"/>
    <property type="match status" value="1"/>
</dbReference>
<dbReference type="GO" id="GO:0003723">
    <property type="term" value="F:RNA binding"/>
    <property type="evidence" value="ECO:0007669"/>
    <property type="project" value="UniProtKB-KW"/>
</dbReference>
<organism evidence="9 10">
    <name type="scientific">Aplosporella prunicola CBS 121167</name>
    <dbReference type="NCBI Taxonomy" id="1176127"/>
    <lineage>
        <taxon>Eukaryota</taxon>
        <taxon>Fungi</taxon>
        <taxon>Dikarya</taxon>
        <taxon>Ascomycota</taxon>
        <taxon>Pezizomycotina</taxon>
        <taxon>Dothideomycetes</taxon>
        <taxon>Dothideomycetes incertae sedis</taxon>
        <taxon>Botryosphaeriales</taxon>
        <taxon>Aplosporellaceae</taxon>
        <taxon>Aplosporella</taxon>
    </lineage>
</organism>
<evidence type="ECO:0000256" key="5">
    <source>
        <dbReference type="ARBA" id="ARBA00022884"/>
    </source>
</evidence>
<comment type="subunit">
    <text evidence="7">Component of the small nucleolar ribonucleoprotein particles containing H/ACA-type snoRNAs (H/ACA snoRNPs).</text>
</comment>
<dbReference type="GO" id="GO:0005732">
    <property type="term" value="C:sno(s)RNA-containing ribonucleoprotein complex"/>
    <property type="evidence" value="ECO:0007669"/>
    <property type="project" value="InterPro"/>
</dbReference>
<evidence type="ECO:0000256" key="4">
    <source>
        <dbReference type="ARBA" id="ARBA00022553"/>
    </source>
</evidence>
<keyword evidence="7" id="KW-0687">Ribonucleoprotein</keyword>
<dbReference type="InterPro" id="IPR009000">
    <property type="entry name" value="Transl_B-barrel_sf"/>
</dbReference>
<dbReference type="EMBL" id="ML995474">
    <property type="protein sequence ID" value="KAF2147214.1"/>
    <property type="molecule type" value="Genomic_DNA"/>
</dbReference>
<proteinExistence type="inferred from homology"/>
<dbReference type="Proteomes" id="UP000799438">
    <property type="component" value="Unassembled WGS sequence"/>
</dbReference>
<dbReference type="InterPro" id="IPR040309">
    <property type="entry name" value="Naf1"/>
</dbReference>
<evidence type="ECO:0000256" key="1">
    <source>
        <dbReference type="ARBA" id="ARBA00009801"/>
    </source>
</evidence>
<feature type="non-terminal residue" evidence="9">
    <location>
        <position position="107"/>
    </location>
</feature>
<dbReference type="RefSeq" id="XP_033402922.1">
    <property type="nucleotide sequence ID" value="XM_033536327.1"/>
</dbReference>
<protein>
    <recommendedName>
        <fullName evidence="7">H/ACA ribonucleoprotein complex subunit</fullName>
    </recommendedName>
</protein>
<evidence type="ECO:0000313" key="9">
    <source>
        <dbReference type="EMBL" id="KAF2147214.1"/>
    </source>
</evidence>
<dbReference type="PANTHER" id="PTHR31633:SF1">
    <property type="entry name" value="H_ACA RIBONUCLEOPROTEIN COMPLEX NON-CORE SUBUNIT NAF1"/>
    <property type="match status" value="1"/>
</dbReference>
<dbReference type="GO" id="GO:0005730">
    <property type="term" value="C:nucleolus"/>
    <property type="evidence" value="ECO:0007669"/>
    <property type="project" value="UniProtKB-SubCell"/>
</dbReference>
<evidence type="ECO:0000256" key="7">
    <source>
        <dbReference type="RuleBase" id="RU364004"/>
    </source>
</evidence>
<name>A0A6A6BWJ3_9PEZI</name>
<keyword evidence="2 7" id="KW-0690">Ribosome biogenesis</keyword>
<dbReference type="GO" id="GO:0001522">
    <property type="term" value="P:pseudouridine synthesis"/>
    <property type="evidence" value="ECO:0007669"/>
    <property type="project" value="InterPro"/>
</dbReference>
<comment type="similarity">
    <text evidence="1">Belongs to the NAF1 family.</text>
</comment>
<evidence type="ECO:0000256" key="2">
    <source>
        <dbReference type="ARBA" id="ARBA00022517"/>
    </source>
</evidence>
<keyword evidence="4" id="KW-0597">Phosphoprotein</keyword>
<dbReference type="PANTHER" id="PTHR31633">
    <property type="entry name" value="H/ACA RIBONUCLEOPROTEIN COMPLEX NON-CORE SUBUNIT NAF1"/>
    <property type="match status" value="1"/>
</dbReference>
<dbReference type="GeneID" id="54293823"/>
<sequence>MQEEYGDEDGGKGSGAPLRSANEQVEEKVEKPNVTVTPDMKITELGHIENVVDNLALIRAKTSGEYQVLESGSVLCLSDRSVVGAVAETLGRVQEPLYSVAFNSREE</sequence>
<dbReference type="GO" id="GO:0006364">
    <property type="term" value="P:rRNA processing"/>
    <property type="evidence" value="ECO:0007669"/>
    <property type="project" value="UniProtKB-KW"/>
</dbReference>
<comment type="similarity">
    <text evidence="7">Belongs to the GAR1 family.</text>
</comment>
<evidence type="ECO:0000256" key="6">
    <source>
        <dbReference type="ARBA" id="ARBA00023242"/>
    </source>
</evidence>
<evidence type="ECO:0000256" key="8">
    <source>
        <dbReference type="SAM" id="MobiDB-lite"/>
    </source>
</evidence>
<reference evidence="9" key="1">
    <citation type="journal article" date="2020" name="Stud. Mycol.">
        <title>101 Dothideomycetes genomes: a test case for predicting lifestyles and emergence of pathogens.</title>
        <authorList>
            <person name="Haridas S."/>
            <person name="Albert R."/>
            <person name="Binder M."/>
            <person name="Bloem J."/>
            <person name="Labutti K."/>
            <person name="Salamov A."/>
            <person name="Andreopoulos B."/>
            <person name="Baker S."/>
            <person name="Barry K."/>
            <person name="Bills G."/>
            <person name="Bluhm B."/>
            <person name="Cannon C."/>
            <person name="Castanera R."/>
            <person name="Culley D."/>
            <person name="Daum C."/>
            <person name="Ezra D."/>
            <person name="Gonzalez J."/>
            <person name="Henrissat B."/>
            <person name="Kuo A."/>
            <person name="Liang C."/>
            <person name="Lipzen A."/>
            <person name="Lutzoni F."/>
            <person name="Magnuson J."/>
            <person name="Mondo S."/>
            <person name="Nolan M."/>
            <person name="Ohm R."/>
            <person name="Pangilinan J."/>
            <person name="Park H.-J."/>
            <person name="Ramirez L."/>
            <person name="Alfaro M."/>
            <person name="Sun H."/>
            <person name="Tritt A."/>
            <person name="Yoshinaga Y."/>
            <person name="Zwiers L.-H."/>
            <person name="Turgeon B."/>
            <person name="Goodwin S."/>
            <person name="Spatafora J."/>
            <person name="Crous P."/>
            <person name="Grigoriev I."/>
        </authorList>
    </citation>
    <scope>NUCLEOTIDE SEQUENCE</scope>
    <source>
        <strain evidence="9">CBS 121167</strain>
    </source>
</reference>
<keyword evidence="10" id="KW-1185">Reference proteome</keyword>